<feature type="transmembrane region" description="Helical" evidence="8">
    <location>
        <begin position="300"/>
        <end position="319"/>
    </location>
</feature>
<gene>
    <name evidence="9" type="ORF">GW534_03925</name>
</gene>
<sequence length="524" mass="55853">MLVKTFNPFDNLLISSLVAAIPIILFLLCLTIFKMKGINAALLNLCVTFLISLVIFDLPFGESIGGVIQGVIQGIWPIGYIIVMAVWLYKIAVESGKFDVLRESIAGISQDQRLQLLLIGFCFNAFLEGAAGFGVPIAICAVLLVSLGFNALQAAMLCLVANAASGAFGAIGIPVAITGTLNLEGNVTSMDVSMMTTLTLPIINFTIPFLLIWLVDGFKGVKEILPAILVVSGTYTATQALITLFLGPELANIIPSLLTMGVLALFLRKWKPKHIFLLNNEEVKVKKHPVGEIIKAWSPFYLLSIFVLLWSLPAFKSLFMEGGALDFTKLTFGIPGSTLSSSIDLISATGTAILLAGLITILTTKSISFSKGFMLFKRTVSEFWIPILMICAILGIAKLMTYAGLTNALGEAVATTGDVFPLLSPILGWIGVFMTGSVVNNNTLFAPIQATAANIIGTNSSLLVSANTAGGVMAKLISPQSIAIATAAVGETGNEAALTKMTLKYSISLLIFVCIWTFLLSFLF</sequence>
<feature type="transmembrane region" description="Helical" evidence="8">
    <location>
        <begin position="40"/>
        <end position="60"/>
    </location>
</feature>
<evidence type="ECO:0000256" key="1">
    <source>
        <dbReference type="ARBA" id="ARBA00004651"/>
    </source>
</evidence>
<keyword evidence="7 8" id="KW-0472">Membrane</keyword>
<feature type="transmembrane region" description="Helical" evidence="8">
    <location>
        <begin position="422"/>
        <end position="439"/>
    </location>
</feature>
<comment type="caution">
    <text evidence="9">The sequence shown here is derived from an EMBL/GenBank/DDBJ whole genome shotgun (WGS) entry which is preliminary data.</text>
</comment>
<reference evidence="9 10" key="1">
    <citation type="submission" date="2020-01" db="EMBL/GenBank/DDBJ databases">
        <title>A novel Bacillus sp. from Pasinler.</title>
        <authorList>
            <person name="Adiguzel A."/>
            <person name="Ay H."/>
            <person name="Baltaci M.O."/>
        </authorList>
    </citation>
    <scope>NUCLEOTIDE SEQUENCE [LARGE SCALE GENOMIC DNA]</scope>
    <source>
        <strain evidence="9 10">P1</strain>
    </source>
</reference>
<dbReference type="RefSeq" id="WP_161919749.1">
    <property type="nucleotide sequence ID" value="NZ_JAACYS010000010.1"/>
</dbReference>
<proteinExistence type="inferred from homology"/>
<dbReference type="Proteomes" id="UP000743899">
    <property type="component" value="Unassembled WGS sequence"/>
</dbReference>
<comment type="function">
    <text evidence="8">Uptake of L-lactate across the membrane. Can also transport D-lactate and glycolate.</text>
</comment>
<dbReference type="Pfam" id="PF02652">
    <property type="entry name" value="Lactate_perm"/>
    <property type="match status" value="1"/>
</dbReference>
<feature type="transmembrane region" description="Helical" evidence="8">
    <location>
        <begin position="339"/>
        <end position="362"/>
    </location>
</feature>
<evidence type="ECO:0000256" key="4">
    <source>
        <dbReference type="ARBA" id="ARBA00022475"/>
    </source>
</evidence>
<keyword evidence="5 8" id="KW-0812">Transmembrane</keyword>
<feature type="transmembrane region" description="Helical" evidence="8">
    <location>
        <begin position="159"/>
        <end position="181"/>
    </location>
</feature>
<feature type="transmembrane region" description="Helical" evidence="8">
    <location>
        <begin position="12"/>
        <end position="33"/>
    </location>
</feature>
<organism evidence="9 10">
    <name type="scientific">Pallidibacillus pasinlerensis</name>
    <dbReference type="NCBI Taxonomy" id="2703818"/>
    <lineage>
        <taxon>Bacteria</taxon>
        <taxon>Bacillati</taxon>
        <taxon>Bacillota</taxon>
        <taxon>Bacilli</taxon>
        <taxon>Bacillales</taxon>
        <taxon>Bacillaceae</taxon>
        <taxon>Pallidibacillus</taxon>
    </lineage>
</organism>
<feature type="transmembrane region" description="Helical" evidence="8">
    <location>
        <begin position="505"/>
        <end position="523"/>
    </location>
</feature>
<comment type="subcellular location">
    <subcellularLocation>
        <location evidence="1 8">Cell membrane</location>
        <topology evidence="1 8">Multi-pass membrane protein</topology>
    </subcellularLocation>
</comment>
<evidence type="ECO:0000256" key="6">
    <source>
        <dbReference type="ARBA" id="ARBA00022989"/>
    </source>
</evidence>
<evidence type="ECO:0000256" key="2">
    <source>
        <dbReference type="ARBA" id="ARBA00010100"/>
    </source>
</evidence>
<keyword evidence="6 8" id="KW-1133">Transmembrane helix</keyword>
<feature type="transmembrane region" description="Helical" evidence="8">
    <location>
        <begin position="383"/>
        <end position="402"/>
    </location>
</feature>
<keyword evidence="10" id="KW-1185">Reference proteome</keyword>
<protein>
    <recommendedName>
        <fullName evidence="8">L-lactate permease</fullName>
    </recommendedName>
</protein>
<feature type="transmembrane region" description="Helical" evidence="8">
    <location>
        <begin position="66"/>
        <end position="89"/>
    </location>
</feature>
<comment type="similarity">
    <text evidence="2 8">Belongs to the lactate permease family.</text>
</comment>
<feature type="transmembrane region" description="Helical" evidence="8">
    <location>
        <begin position="193"/>
        <end position="215"/>
    </location>
</feature>
<keyword evidence="3 8" id="KW-0813">Transport</keyword>
<dbReference type="PANTHER" id="PTHR30003">
    <property type="entry name" value="L-LACTATE PERMEASE"/>
    <property type="match status" value="1"/>
</dbReference>
<feature type="transmembrane region" description="Helical" evidence="8">
    <location>
        <begin position="133"/>
        <end position="152"/>
    </location>
</feature>
<dbReference type="InterPro" id="IPR003804">
    <property type="entry name" value="Lactate_perm"/>
</dbReference>
<feature type="transmembrane region" description="Helical" evidence="8">
    <location>
        <begin position="253"/>
        <end position="270"/>
    </location>
</feature>
<dbReference type="NCBIfam" id="TIGR00795">
    <property type="entry name" value="lctP"/>
    <property type="match status" value="1"/>
</dbReference>
<feature type="transmembrane region" description="Helical" evidence="8">
    <location>
        <begin position="227"/>
        <end position="247"/>
    </location>
</feature>
<accession>A0ABX0A3U0</accession>
<evidence type="ECO:0000313" key="10">
    <source>
        <dbReference type="Proteomes" id="UP000743899"/>
    </source>
</evidence>
<evidence type="ECO:0000256" key="3">
    <source>
        <dbReference type="ARBA" id="ARBA00022448"/>
    </source>
</evidence>
<name>A0ABX0A3U0_9BACI</name>
<evidence type="ECO:0000313" key="9">
    <source>
        <dbReference type="EMBL" id="NCU16920.1"/>
    </source>
</evidence>
<evidence type="ECO:0000256" key="7">
    <source>
        <dbReference type="ARBA" id="ARBA00023136"/>
    </source>
</evidence>
<dbReference type="PANTHER" id="PTHR30003:SF5">
    <property type="entry name" value="L-LACTATE PERMEASE"/>
    <property type="match status" value="1"/>
</dbReference>
<dbReference type="EMBL" id="JAACYS010000010">
    <property type="protein sequence ID" value="NCU16920.1"/>
    <property type="molecule type" value="Genomic_DNA"/>
</dbReference>
<evidence type="ECO:0000256" key="8">
    <source>
        <dbReference type="RuleBase" id="RU365092"/>
    </source>
</evidence>
<keyword evidence="4 8" id="KW-1003">Cell membrane</keyword>
<evidence type="ECO:0000256" key="5">
    <source>
        <dbReference type="ARBA" id="ARBA00022692"/>
    </source>
</evidence>